<keyword evidence="2" id="KW-0238">DNA-binding</keyword>
<dbReference type="PROSITE" id="PS50949">
    <property type="entry name" value="HTH_GNTR"/>
    <property type="match status" value="1"/>
</dbReference>
<evidence type="ECO:0000259" key="4">
    <source>
        <dbReference type="PROSITE" id="PS50949"/>
    </source>
</evidence>
<dbReference type="SUPFAM" id="SSF46785">
    <property type="entry name" value="Winged helix' DNA-binding domain"/>
    <property type="match status" value="1"/>
</dbReference>
<evidence type="ECO:0000256" key="1">
    <source>
        <dbReference type="ARBA" id="ARBA00023015"/>
    </source>
</evidence>
<dbReference type="GeneID" id="89481375"/>
<evidence type="ECO:0000313" key="6">
    <source>
        <dbReference type="Proteomes" id="UP001054854"/>
    </source>
</evidence>
<name>A0ABQ3TQN9_STRHY</name>
<dbReference type="InterPro" id="IPR036390">
    <property type="entry name" value="WH_DNA-bd_sf"/>
</dbReference>
<dbReference type="InterPro" id="IPR011711">
    <property type="entry name" value="GntR_C"/>
</dbReference>
<dbReference type="EMBL" id="BNEK01000002">
    <property type="protein sequence ID" value="GHJ25653.1"/>
    <property type="molecule type" value="Genomic_DNA"/>
</dbReference>
<gene>
    <name evidence="5" type="ORF">TPA0910_00860</name>
</gene>
<accession>A0ABQ3TQN9</accession>
<comment type="caution">
    <text evidence="5">The sequence shown here is derived from an EMBL/GenBank/DDBJ whole genome shotgun (WGS) entry which is preliminary data.</text>
</comment>
<sequence length="251" mass="27371">MESASNGPSARAAKPGDLVDGILARLLGVDGRQDSLVGQIAVEVARDIIEERVGPGADLNSFELARRFGTSRTPVREALLVLEKEGMVEIPPRRRPRAASFSKETIREIYELRGELYALVAARVVERADDEELGTLDACLEAMRAAAAVSGDAYFWQVVLFQEQACLLCGNGTLKRTIDGLGLRVMQLRHLGMSRAWRIERSLADHERLMLALHERDAGLAAALNRSMATNALAGLMTLFDGSELLGRTSD</sequence>
<dbReference type="SUPFAM" id="SSF48008">
    <property type="entry name" value="GntR ligand-binding domain-like"/>
    <property type="match status" value="1"/>
</dbReference>
<evidence type="ECO:0000256" key="2">
    <source>
        <dbReference type="ARBA" id="ARBA00023125"/>
    </source>
</evidence>
<proteinExistence type="predicted"/>
<keyword evidence="1" id="KW-0805">Transcription regulation</keyword>
<dbReference type="Pfam" id="PF00392">
    <property type="entry name" value="GntR"/>
    <property type="match status" value="1"/>
</dbReference>
<dbReference type="PANTHER" id="PTHR43537:SF24">
    <property type="entry name" value="GLUCONATE OPERON TRANSCRIPTIONAL REPRESSOR"/>
    <property type="match status" value="1"/>
</dbReference>
<dbReference type="RefSeq" id="WP_060945893.1">
    <property type="nucleotide sequence ID" value="NZ_BBON01000053.1"/>
</dbReference>
<dbReference type="SMART" id="SM00895">
    <property type="entry name" value="FCD"/>
    <property type="match status" value="1"/>
</dbReference>
<dbReference type="PANTHER" id="PTHR43537">
    <property type="entry name" value="TRANSCRIPTIONAL REGULATOR, GNTR FAMILY"/>
    <property type="match status" value="1"/>
</dbReference>
<evidence type="ECO:0000313" key="5">
    <source>
        <dbReference type="EMBL" id="GHJ25653.1"/>
    </source>
</evidence>
<dbReference type="Gene3D" id="1.10.10.10">
    <property type="entry name" value="Winged helix-like DNA-binding domain superfamily/Winged helix DNA-binding domain"/>
    <property type="match status" value="1"/>
</dbReference>
<dbReference type="Proteomes" id="UP001054854">
    <property type="component" value="Unassembled WGS sequence"/>
</dbReference>
<dbReference type="InterPro" id="IPR000524">
    <property type="entry name" value="Tscrpt_reg_HTH_GntR"/>
</dbReference>
<evidence type="ECO:0000256" key="3">
    <source>
        <dbReference type="ARBA" id="ARBA00023163"/>
    </source>
</evidence>
<feature type="domain" description="HTH gntR-type" evidence="4">
    <location>
        <begin position="34"/>
        <end position="105"/>
    </location>
</feature>
<organism evidence="5 6">
    <name type="scientific">Streptomyces hygroscopicus</name>
    <dbReference type="NCBI Taxonomy" id="1912"/>
    <lineage>
        <taxon>Bacteria</taxon>
        <taxon>Bacillati</taxon>
        <taxon>Actinomycetota</taxon>
        <taxon>Actinomycetes</taxon>
        <taxon>Kitasatosporales</taxon>
        <taxon>Streptomycetaceae</taxon>
        <taxon>Streptomyces</taxon>
        <taxon>Streptomyces violaceusniger group</taxon>
    </lineage>
</organism>
<dbReference type="Gene3D" id="1.20.120.530">
    <property type="entry name" value="GntR ligand-binding domain-like"/>
    <property type="match status" value="1"/>
</dbReference>
<dbReference type="Pfam" id="PF07729">
    <property type="entry name" value="FCD"/>
    <property type="match status" value="1"/>
</dbReference>
<protein>
    <submittedName>
        <fullName evidence="5">GntR family transcriptional regulator</fullName>
    </submittedName>
</protein>
<dbReference type="InterPro" id="IPR036388">
    <property type="entry name" value="WH-like_DNA-bd_sf"/>
</dbReference>
<keyword evidence="6" id="KW-1185">Reference proteome</keyword>
<keyword evidence="3" id="KW-0804">Transcription</keyword>
<dbReference type="InterPro" id="IPR008920">
    <property type="entry name" value="TF_FadR/GntR_C"/>
</dbReference>
<dbReference type="SMART" id="SM00345">
    <property type="entry name" value="HTH_GNTR"/>
    <property type="match status" value="1"/>
</dbReference>
<reference evidence="5" key="1">
    <citation type="submission" date="2024-05" db="EMBL/GenBank/DDBJ databases">
        <title>Whole genome shotgun sequence of Streptomyces hygroscopicus NBRC 113678.</title>
        <authorList>
            <person name="Komaki H."/>
            <person name="Tamura T."/>
        </authorList>
    </citation>
    <scope>NUCLEOTIDE SEQUENCE</scope>
    <source>
        <strain evidence="5">N11-34</strain>
    </source>
</reference>